<evidence type="ECO:0000313" key="4">
    <source>
        <dbReference type="Proteomes" id="UP000260025"/>
    </source>
</evidence>
<name>A0A3E2V6W5_CLOIN</name>
<dbReference type="Proteomes" id="UP000503330">
    <property type="component" value="Chromosome"/>
</dbReference>
<protein>
    <submittedName>
        <fullName evidence="1">Replication-relaxation family protein</fullName>
    </submittedName>
</protein>
<accession>A0A3E2V6W5</accession>
<dbReference type="Proteomes" id="UP000260025">
    <property type="component" value="Unassembled WGS sequence"/>
</dbReference>
<evidence type="ECO:0000313" key="5">
    <source>
        <dbReference type="Proteomes" id="UP000503330"/>
    </source>
</evidence>
<dbReference type="EMBL" id="JAKTMA010000049">
    <property type="protein sequence ID" value="MCR0235078.1"/>
    <property type="molecule type" value="Genomic_DNA"/>
</dbReference>
<evidence type="ECO:0000313" key="2">
    <source>
        <dbReference type="EMBL" id="QJA02264.1"/>
    </source>
</evidence>
<dbReference type="EMBL" id="QVEV01000114">
    <property type="protein sequence ID" value="RGC06306.1"/>
    <property type="molecule type" value="Genomic_DNA"/>
</dbReference>
<gene>
    <name evidence="3" type="ORF">DXA38_22815</name>
    <name evidence="2" type="ORF">G4D54_07405</name>
    <name evidence="1" type="ORF">MKC95_20135</name>
</gene>
<dbReference type="EMBL" id="CP048838">
    <property type="protein sequence ID" value="QJA02264.1"/>
    <property type="molecule type" value="Genomic_DNA"/>
</dbReference>
<dbReference type="OrthoDB" id="1655604at2"/>
<reference evidence="2 5" key="2">
    <citation type="submission" date="2020-02" db="EMBL/GenBank/DDBJ databases">
        <authorList>
            <person name="Kociolek L.K."/>
            <person name="Ozer E.A."/>
        </authorList>
    </citation>
    <scope>NUCLEOTIDE SEQUENCE [LARGE SCALE GENOMIC DNA]</scope>
    <source>
        <strain evidence="2 5">ATCC 14501</strain>
    </source>
</reference>
<organism evidence="3 4">
    <name type="scientific">Clostridium innocuum</name>
    <dbReference type="NCBI Taxonomy" id="1522"/>
    <lineage>
        <taxon>Bacteria</taxon>
        <taxon>Bacillati</taxon>
        <taxon>Bacillota</taxon>
        <taxon>Clostridia</taxon>
        <taxon>Eubacteriales</taxon>
        <taxon>Clostridiaceae</taxon>
        <taxon>Clostridium</taxon>
    </lineage>
</organism>
<dbReference type="Proteomes" id="UP001203972">
    <property type="component" value="Unassembled WGS sequence"/>
</dbReference>
<reference evidence="3 4" key="1">
    <citation type="submission" date="2018-08" db="EMBL/GenBank/DDBJ databases">
        <title>A genome reference for cultivated species of the human gut microbiota.</title>
        <authorList>
            <person name="Zou Y."/>
            <person name="Xue W."/>
            <person name="Luo G."/>
        </authorList>
    </citation>
    <scope>NUCLEOTIDE SEQUENCE [LARGE SCALE GENOMIC DNA]</scope>
    <source>
        <strain evidence="3 4">OF01-2LB</strain>
    </source>
</reference>
<proteinExistence type="predicted"/>
<dbReference type="GeneID" id="61925352"/>
<reference evidence="1" key="3">
    <citation type="journal article" date="2022" name="Clin. Infect. Dis.">
        <title>Association between Clostridium innocuum and antibiotic-associated diarrhea in adults and children: A cross-sectional study and comparative genomics analysis.</title>
        <authorList>
            <person name="Cherny K.E."/>
            <person name="Muscat E.B."/>
            <person name="Balaji A."/>
            <person name="Mukherjee J."/>
            <person name="Ozer E.A."/>
            <person name="Angarone M.P."/>
            <person name="Hauser A.R."/>
            <person name="Sichel J.S."/>
            <person name="Amponsah E."/>
            <person name="Kociolek L.K."/>
        </authorList>
    </citation>
    <scope>NUCLEOTIDE SEQUENCE</scope>
    <source>
        <strain evidence="1">NU1-AC-029v</strain>
    </source>
</reference>
<dbReference type="AlphaFoldDB" id="A0A3E2V6W5"/>
<sequence>MGHKNKPRILDDDIELMIRIARHGFVDMDYIQLFAYEGRKKETIDRRILQLALHDFLIIERTFIPANHTASFRTGYKIVTLGKRGLQYMEDMGYETKDNTKAFLNYSPYYMYHQVQVATVCDILQQAYEQGVSNWYVDEILNEKEAYLEEASNRPDAVLIFKHKDRTKTSAVLVYLELERSYPKQERLERKIRAYNRLVNEELYANALSLTVIDHRVLFVSKVRNDRQLLIRKIQEYKGKIDFNLLVAGYENVTKEPLNDIYEMPLHVEETYKLMGQLP</sequence>
<evidence type="ECO:0000313" key="3">
    <source>
        <dbReference type="EMBL" id="RGC06306.1"/>
    </source>
</evidence>
<evidence type="ECO:0000313" key="1">
    <source>
        <dbReference type="EMBL" id="MCR0235078.1"/>
    </source>
</evidence>
<dbReference type="RefSeq" id="WP_008819065.1">
    <property type="nucleotide sequence ID" value="NZ_AP025565.1"/>
</dbReference>